<dbReference type="AlphaFoldDB" id="A0AAV9PMD2"/>
<dbReference type="Gene3D" id="3.10.310.10">
    <property type="entry name" value="Diaminopimelate Epimerase, Chain A, domain 1"/>
    <property type="match status" value="2"/>
</dbReference>
<comment type="catalytic activity">
    <reaction evidence="1">
        <text>trans-3-hydroxy-L-proline = 1-pyrroline-2-carboxylate + H2O</text>
        <dbReference type="Rhea" id="RHEA:10320"/>
        <dbReference type="ChEBI" id="CHEBI:15377"/>
        <dbReference type="ChEBI" id="CHEBI:39785"/>
        <dbReference type="ChEBI" id="CHEBI:57938"/>
        <dbReference type="EC" id="4.2.1.77"/>
    </reaction>
</comment>
<dbReference type="Proteomes" id="UP001337655">
    <property type="component" value="Unassembled WGS sequence"/>
</dbReference>
<protein>
    <recommendedName>
        <fullName evidence="3">trans-L-3-hydroxyproline dehydratase</fullName>
        <ecNumber evidence="3">4.2.1.77</ecNumber>
    </recommendedName>
</protein>
<organism evidence="4 5">
    <name type="scientific">Saxophila tyrrhenica</name>
    <dbReference type="NCBI Taxonomy" id="1690608"/>
    <lineage>
        <taxon>Eukaryota</taxon>
        <taxon>Fungi</taxon>
        <taxon>Dikarya</taxon>
        <taxon>Ascomycota</taxon>
        <taxon>Pezizomycotina</taxon>
        <taxon>Dothideomycetes</taxon>
        <taxon>Dothideomycetidae</taxon>
        <taxon>Mycosphaerellales</taxon>
        <taxon>Extremaceae</taxon>
        <taxon>Saxophila</taxon>
    </lineage>
</organism>
<evidence type="ECO:0000256" key="2">
    <source>
        <dbReference type="ARBA" id="ARBA00007529"/>
    </source>
</evidence>
<reference evidence="4 5" key="1">
    <citation type="submission" date="2023-08" db="EMBL/GenBank/DDBJ databases">
        <title>Black Yeasts Isolated from many extreme environments.</title>
        <authorList>
            <person name="Coleine C."/>
            <person name="Stajich J.E."/>
            <person name="Selbmann L."/>
        </authorList>
    </citation>
    <scope>NUCLEOTIDE SEQUENCE [LARGE SCALE GENOMIC DNA]</scope>
    <source>
        <strain evidence="4 5">CCFEE 5935</strain>
    </source>
</reference>
<dbReference type="GeneID" id="89921480"/>
<proteinExistence type="inferred from homology"/>
<dbReference type="EC" id="4.2.1.77" evidence="3"/>
<comment type="caution">
    <text evidence="4">The sequence shown here is derived from an EMBL/GenBank/DDBJ whole genome shotgun (WGS) entry which is preliminary data.</text>
</comment>
<evidence type="ECO:0000313" key="5">
    <source>
        <dbReference type="Proteomes" id="UP001337655"/>
    </source>
</evidence>
<evidence type="ECO:0000256" key="1">
    <source>
        <dbReference type="ARBA" id="ARBA00001148"/>
    </source>
</evidence>
<comment type="similarity">
    <text evidence="2">Belongs to the proline racemase family.</text>
</comment>
<evidence type="ECO:0000313" key="4">
    <source>
        <dbReference type="EMBL" id="KAK5174992.1"/>
    </source>
</evidence>
<dbReference type="SFLD" id="SFLDS00028">
    <property type="entry name" value="Proline_Racemase"/>
    <property type="match status" value="1"/>
</dbReference>
<dbReference type="RefSeq" id="XP_064663630.1">
    <property type="nucleotide sequence ID" value="XM_064797396.1"/>
</dbReference>
<dbReference type="EMBL" id="JAVRRT010000001">
    <property type="protein sequence ID" value="KAK5174992.1"/>
    <property type="molecule type" value="Genomic_DNA"/>
</dbReference>
<dbReference type="PANTHER" id="PTHR33442:SF1">
    <property type="entry name" value="TRANS-3-HYDROXY-L-PROLINE DEHYDRATASE"/>
    <property type="match status" value="1"/>
</dbReference>
<dbReference type="InterPro" id="IPR008794">
    <property type="entry name" value="Pro_racemase_fam"/>
</dbReference>
<name>A0AAV9PMD2_9PEZI</name>
<evidence type="ECO:0000256" key="3">
    <source>
        <dbReference type="ARBA" id="ARBA00013105"/>
    </source>
</evidence>
<sequence length="396" mass="43172">MHTSGEPTRIVYSGYPELPGKLLQQREEAIAHHDHIRRALICEPRGHREMYGAVLCRRTELTESGKAHVGVLFLTNDGYSTMCGHATLALARLIVDQAGSSDKKLFVLDQGKDLIYDPKTGEMAVDLHVPCGLVAAKVPVTLTSEDTWKTDMSRMTSYDSVPSWEAHSSMCTDISEPSLRWPELGDRSKVWYDAAYGGAFYIVVSAKELGFVTDVLESITPSTLAALSNATRLFKEDFNRYEDAFPRLTRLLHPDYPAKQELYGTIVTSPCNRPSAEAGLPPNADLGLCFFANQQVDRSPTGSGVQARVALAFGAGKVGMNEPRTYHSPLSIAHGGEGAFVGEVIDTEDVGGGINAVKVKISGKARYTGCSSFVIENDDEIGKGFWFDELGQTSKN</sequence>
<dbReference type="PANTHER" id="PTHR33442">
    <property type="entry name" value="TRANS-3-HYDROXY-L-PROLINE DEHYDRATASE"/>
    <property type="match status" value="1"/>
</dbReference>
<dbReference type="Pfam" id="PF05544">
    <property type="entry name" value="Pro_racemase"/>
    <property type="match status" value="1"/>
</dbReference>
<accession>A0AAV9PMD2</accession>
<gene>
    <name evidence="4" type="ORF">LTR77_000128</name>
</gene>
<dbReference type="GO" id="GO:0050346">
    <property type="term" value="F:trans-L-3-hydroxyproline dehydratase activity"/>
    <property type="evidence" value="ECO:0007669"/>
    <property type="project" value="UniProtKB-EC"/>
</dbReference>
<keyword evidence="5" id="KW-1185">Reference proteome</keyword>
<dbReference type="SUPFAM" id="SSF54506">
    <property type="entry name" value="Diaminopimelate epimerase-like"/>
    <property type="match status" value="1"/>
</dbReference>